<dbReference type="PANTHER" id="PTHR12270:SF52">
    <property type="entry name" value="GLYCOSYLTRANSFERASE-LIKE PROTEIN GNT13-RELATED"/>
    <property type="match status" value="1"/>
</dbReference>
<dbReference type="GO" id="GO:0015020">
    <property type="term" value="F:glucuronosyltransferase activity"/>
    <property type="evidence" value="ECO:0007669"/>
    <property type="project" value="TreeGrafter"/>
</dbReference>
<evidence type="ECO:0000313" key="8">
    <source>
        <dbReference type="EMBL" id="PSC77068.1"/>
    </source>
</evidence>
<keyword evidence="6" id="KW-0325">Glycoprotein</keyword>
<dbReference type="InterPro" id="IPR051292">
    <property type="entry name" value="Xyl/GlcA_transferase"/>
</dbReference>
<organism evidence="8 9">
    <name type="scientific">Micractinium conductrix</name>
    <dbReference type="NCBI Taxonomy" id="554055"/>
    <lineage>
        <taxon>Eukaryota</taxon>
        <taxon>Viridiplantae</taxon>
        <taxon>Chlorophyta</taxon>
        <taxon>core chlorophytes</taxon>
        <taxon>Trebouxiophyceae</taxon>
        <taxon>Chlorellales</taxon>
        <taxon>Chlorellaceae</taxon>
        <taxon>Chlorella clade</taxon>
        <taxon>Micractinium</taxon>
    </lineage>
</organism>
<evidence type="ECO:0000256" key="4">
    <source>
        <dbReference type="ARBA" id="ARBA00022989"/>
    </source>
</evidence>
<dbReference type="GO" id="GO:0035269">
    <property type="term" value="P:protein O-linked glycosylation via mannose"/>
    <property type="evidence" value="ECO:0007669"/>
    <property type="project" value="TreeGrafter"/>
</dbReference>
<comment type="subcellular location">
    <subcellularLocation>
        <location evidence="1">Membrane</location>
        <topology evidence="1">Single-pass type II membrane protein</topology>
    </subcellularLocation>
</comment>
<feature type="region of interest" description="Disordered" evidence="7">
    <location>
        <begin position="52"/>
        <end position="79"/>
    </location>
</feature>
<proteinExistence type="predicted"/>
<evidence type="ECO:0000256" key="2">
    <source>
        <dbReference type="ARBA" id="ARBA00022692"/>
    </source>
</evidence>
<reference evidence="8 9" key="1">
    <citation type="journal article" date="2018" name="Plant J.">
        <title>Genome sequences of Chlorella sorokiniana UTEX 1602 and Micractinium conductrix SAG 241.80: implications to maltose excretion by a green alga.</title>
        <authorList>
            <person name="Arriola M.B."/>
            <person name="Velmurugan N."/>
            <person name="Zhang Y."/>
            <person name="Plunkett M.H."/>
            <person name="Hondzo H."/>
            <person name="Barney B.M."/>
        </authorList>
    </citation>
    <scope>NUCLEOTIDE SEQUENCE [LARGE SCALE GENOMIC DNA]</scope>
    <source>
        <strain evidence="8 9">SAG 241.80</strain>
    </source>
</reference>
<evidence type="ECO:0000256" key="7">
    <source>
        <dbReference type="SAM" id="MobiDB-lite"/>
    </source>
</evidence>
<dbReference type="EMBL" id="LHPF02000001">
    <property type="protein sequence ID" value="PSC77068.1"/>
    <property type="molecule type" value="Genomic_DNA"/>
</dbReference>
<evidence type="ECO:0000256" key="6">
    <source>
        <dbReference type="ARBA" id="ARBA00023180"/>
    </source>
</evidence>
<sequence length="492" mass="52662">MLLTSASSSGLQRSSTSTSSSQPLIGRVAGDVLQLPVAGGEAFRTATQRCRPQLEGGPLLPKLQRSGAWPGSEPSRGSNTTVVTTLHVDRLHLLEAHCAVWPHTIVAAVYAPVSATRRLVCLSEGNGGGELARRRGSFLSWLGLGGSCTYSGWSVDRLKRLVRSTHRRAQKTGQCNLEVSFWTERVGAELGAAAGLLPQAALQNRALLALGPEDASEHSAVVLLDSDMVSVDIWQLVNWPTRWARALREMSAGKALVLPAFQLTPGGVAAAAARGEAVGLAAMRDALEVATAGTKGRTRAGKIADSCGARCAVKLIMKLEQFAEAGKFPLKQLYAEGRATVYSDHGFASSQSAALPELWFEAGDMHGDPDDGYPVAPQPGFAPFTMMLQRHVPWADERLRGSYYQRAWQALACRAMGLQHVVQPNSFSLQLPHDGGYSRGEAALKNFLQLEPVLRQLVEEVGRGAYVPVTSFGDSNICKQRDAPAVAPAHDE</sequence>
<keyword evidence="5" id="KW-0472">Membrane</keyword>
<name>A0A2P6VSI4_9CHLO</name>
<feature type="compositionally biased region" description="Low complexity" evidence="7">
    <location>
        <begin position="1"/>
        <end position="21"/>
    </location>
</feature>
<evidence type="ECO:0000256" key="1">
    <source>
        <dbReference type="ARBA" id="ARBA00004606"/>
    </source>
</evidence>
<keyword evidence="9" id="KW-1185">Reference proteome</keyword>
<keyword evidence="2" id="KW-0812">Transmembrane</keyword>
<gene>
    <name evidence="8" type="primary">g727</name>
    <name evidence="8" type="ORF">C2E20_0727</name>
</gene>
<comment type="caution">
    <text evidence="8">The sequence shown here is derived from an EMBL/GenBank/DDBJ whole genome shotgun (WGS) entry which is preliminary data.</text>
</comment>
<feature type="region of interest" description="Disordered" evidence="7">
    <location>
        <begin position="1"/>
        <end position="23"/>
    </location>
</feature>
<keyword evidence="4" id="KW-1133">Transmembrane helix</keyword>
<evidence type="ECO:0000313" key="9">
    <source>
        <dbReference type="Proteomes" id="UP000239649"/>
    </source>
</evidence>
<dbReference type="GO" id="GO:0016020">
    <property type="term" value="C:membrane"/>
    <property type="evidence" value="ECO:0007669"/>
    <property type="project" value="UniProtKB-SubCell"/>
</dbReference>
<protein>
    <submittedName>
        <fullName evidence="8">Glycosyltransferase LARGE2 isoform A</fullName>
    </submittedName>
</protein>
<evidence type="ECO:0000256" key="3">
    <source>
        <dbReference type="ARBA" id="ARBA00022968"/>
    </source>
</evidence>
<keyword evidence="3" id="KW-0735">Signal-anchor</keyword>
<dbReference type="AlphaFoldDB" id="A0A2P6VSI4"/>
<dbReference type="PANTHER" id="PTHR12270">
    <property type="entry name" value="GLYCOSYLTRANSFERASE-RELATED"/>
    <property type="match status" value="1"/>
</dbReference>
<dbReference type="OrthoDB" id="510220at2759"/>
<accession>A0A2P6VSI4</accession>
<evidence type="ECO:0000256" key="5">
    <source>
        <dbReference type="ARBA" id="ARBA00023136"/>
    </source>
</evidence>
<dbReference type="GO" id="GO:0042285">
    <property type="term" value="F:xylosyltransferase activity"/>
    <property type="evidence" value="ECO:0007669"/>
    <property type="project" value="TreeGrafter"/>
</dbReference>
<dbReference type="Proteomes" id="UP000239649">
    <property type="component" value="Unassembled WGS sequence"/>
</dbReference>